<organism evidence="1 2">
    <name type="scientific">Marinobacter pelagius</name>
    <dbReference type="NCBI Taxonomy" id="379482"/>
    <lineage>
        <taxon>Bacteria</taxon>
        <taxon>Pseudomonadati</taxon>
        <taxon>Pseudomonadota</taxon>
        <taxon>Gammaproteobacteria</taxon>
        <taxon>Pseudomonadales</taxon>
        <taxon>Marinobacteraceae</taxon>
        <taxon>Marinobacter</taxon>
    </lineage>
</organism>
<reference evidence="2" key="1">
    <citation type="submission" date="2016-10" db="EMBL/GenBank/DDBJ databases">
        <authorList>
            <person name="Varghese N."/>
            <person name="Submissions S."/>
        </authorList>
    </citation>
    <scope>NUCLEOTIDE SEQUENCE [LARGE SCALE GENOMIC DNA]</scope>
    <source>
        <strain evidence="2">CGMCC 1.6775</strain>
    </source>
</reference>
<protein>
    <submittedName>
        <fullName evidence="1">Uncharacterized protein</fullName>
    </submittedName>
</protein>
<dbReference type="OrthoDB" id="6356446at2"/>
<accession>A0A1I4V0U1</accession>
<dbReference type="EMBL" id="FOUR01000003">
    <property type="protein sequence ID" value="SFM94796.1"/>
    <property type="molecule type" value="Genomic_DNA"/>
</dbReference>
<name>A0A1I4V0U1_9GAMM</name>
<proteinExistence type="predicted"/>
<sequence length="250" mass="28518">MTILSEGARHYVLILLPRLLKDVERIGLPEIIRTSGFSEQEVTTLYFRFVSIARVLPADPERITTEIWEHLVYCVQVMTGMVNAASLDDLIAARERAVRKYLPHARKSLEEEFEELRHEGTVDFRLAGLLRQEESPEHSRDLCMEAIRREREERFESVRTLDTRALDAHQAFIVESAKAFVIREMAAAPDDFDILDLVIRLLDLLRMVLILEARSKPGESPVSADVSVERIVLGLGNVLYKHELGLEAVS</sequence>
<dbReference type="RefSeq" id="WP_092001529.1">
    <property type="nucleotide sequence ID" value="NZ_FOUR01000003.1"/>
</dbReference>
<gene>
    <name evidence="1" type="ORF">SAMN04487961_1669</name>
</gene>
<evidence type="ECO:0000313" key="1">
    <source>
        <dbReference type="EMBL" id="SFM94796.1"/>
    </source>
</evidence>
<evidence type="ECO:0000313" key="2">
    <source>
        <dbReference type="Proteomes" id="UP000199339"/>
    </source>
</evidence>
<dbReference type="AlphaFoldDB" id="A0A1I4V0U1"/>
<dbReference type="Proteomes" id="UP000199339">
    <property type="component" value="Unassembled WGS sequence"/>
</dbReference>
<keyword evidence="2" id="KW-1185">Reference proteome</keyword>